<sequence length="199" mass="20500">MPQLAASTGCALALAVLCLSGQPATAQVAPISYWIPGGLFGFGSAASGSAPTYGDFPGFDAAAGEQRSGFSFRSYEFQVNSFAGGYGWNGIGGYGNFSALTREGAQLNYDFKGVGNLPMAFIAGVDTLKYKPDVFNSLTGSGTESTAAYGFHAGVEVRPTSNLSLSVSAGYVQPNGRVDSDIRSSLLPGESPMFAGGRR</sequence>
<keyword evidence="3" id="KW-1185">Reference proteome</keyword>
<reference evidence="2 3" key="1">
    <citation type="submission" date="2018-06" db="EMBL/GenBank/DDBJ databases">
        <title>Genomic Encyclopedia of Archaeal and Bacterial Type Strains, Phase II (KMG-II): from individual species to whole genera.</title>
        <authorList>
            <person name="Goeker M."/>
        </authorList>
    </citation>
    <scope>NUCLEOTIDE SEQUENCE [LARGE SCALE GENOMIC DNA]</scope>
    <source>
        <strain evidence="2 3">JCM 11668</strain>
    </source>
</reference>
<dbReference type="Proteomes" id="UP000248148">
    <property type="component" value="Unassembled WGS sequence"/>
</dbReference>
<evidence type="ECO:0000313" key="2">
    <source>
        <dbReference type="EMBL" id="PYF02562.1"/>
    </source>
</evidence>
<evidence type="ECO:0000256" key="1">
    <source>
        <dbReference type="SAM" id="SignalP"/>
    </source>
</evidence>
<protein>
    <recommendedName>
        <fullName evidence="4">Opacity protein-like surface antigen</fullName>
    </recommendedName>
</protein>
<evidence type="ECO:0008006" key="4">
    <source>
        <dbReference type="Google" id="ProtNLM"/>
    </source>
</evidence>
<gene>
    <name evidence="2" type="ORF">BJ122_11162</name>
</gene>
<dbReference type="EMBL" id="QJTI01000011">
    <property type="protein sequence ID" value="PYF02562.1"/>
    <property type="molecule type" value="Genomic_DNA"/>
</dbReference>
<organism evidence="2 3">
    <name type="scientific">Rhodopseudomonas faecalis</name>
    <dbReference type="NCBI Taxonomy" id="99655"/>
    <lineage>
        <taxon>Bacteria</taxon>
        <taxon>Pseudomonadati</taxon>
        <taxon>Pseudomonadota</taxon>
        <taxon>Alphaproteobacteria</taxon>
        <taxon>Hyphomicrobiales</taxon>
        <taxon>Nitrobacteraceae</taxon>
        <taxon>Rhodopseudomonas</taxon>
    </lineage>
</organism>
<dbReference type="OrthoDB" id="8248422at2"/>
<feature type="signal peptide" evidence="1">
    <location>
        <begin position="1"/>
        <end position="26"/>
    </location>
</feature>
<comment type="caution">
    <text evidence="2">The sequence shown here is derived from an EMBL/GenBank/DDBJ whole genome shotgun (WGS) entry which is preliminary data.</text>
</comment>
<evidence type="ECO:0000313" key="3">
    <source>
        <dbReference type="Proteomes" id="UP000248148"/>
    </source>
</evidence>
<proteinExistence type="predicted"/>
<name>A0A318TC04_9BRAD</name>
<accession>A0A318TC04</accession>
<dbReference type="RefSeq" id="WP_110781011.1">
    <property type="nucleotide sequence ID" value="NZ_QJTI01000011.1"/>
</dbReference>
<dbReference type="AlphaFoldDB" id="A0A318TC04"/>
<feature type="chain" id="PRO_5016327461" description="Opacity protein-like surface antigen" evidence="1">
    <location>
        <begin position="27"/>
        <end position="199"/>
    </location>
</feature>
<keyword evidence="1" id="KW-0732">Signal</keyword>